<dbReference type="AlphaFoldDB" id="A0A2W2BTC3"/>
<evidence type="ECO:0000256" key="1">
    <source>
        <dbReference type="SAM" id="MobiDB-lite"/>
    </source>
</evidence>
<feature type="compositionally biased region" description="Low complexity" evidence="1">
    <location>
        <begin position="82"/>
        <end position="99"/>
    </location>
</feature>
<proteinExistence type="predicted"/>
<dbReference type="RefSeq" id="WP_111255136.1">
    <property type="nucleotide sequence ID" value="NZ_POTW01000027.1"/>
</dbReference>
<dbReference type="EMBL" id="POTW01000027">
    <property type="protein sequence ID" value="PZF83238.1"/>
    <property type="molecule type" value="Genomic_DNA"/>
</dbReference>
<sequence>MTDSNATLKFGGGFEYPWLTPHGDTPEEIQAWIRKADEIGLIEDIIEFSLKIRYMMNAAERIGYKGPQAEEPAPESTSRMNTTATKKGAKGGLAAQAKAAKTETEDPPLDQLIKTAPSEQFMYELHEQRKDEWTDELTELVKARIAELKAA</sequence>
<accession>A0A2W2BTC3</accession>
<dbReference type="Proteomes" id="UP000248764">
    <property type="component" value="Unassembled WGS sequence"/>
</dbReference>
<keyword evidence="3" id="KW-1185">Reference proteome</keyword>
<evidence type="ECO:0000313" key="2">
    <source>
        <dbReference type="EMBL" id="PZF83238.1"/>
    </source>
</evidence>
<gene>
    <name evidence="2" type="ORF">C1I92_13250</name>
</gene>
<evidence type="ECO:0000313" key="3">
    <source>
        <dbReference type="Proteomes" id="UP000248764"/>
    </source>
</evidence>
<name>A0A2W2BTC3_9ACTN</name>
<protein>
    <submittedName>
        <fullName evidence="2">Uncharacterized protein</fullName>
    </submittedName>
</protein>
<organism evidence="2 3">
    <name type="scientific">Jiangella anatolica</name>
    <dbReference type="NCBI Taxonomy" id="2670374"/>
    <lineage>
        <taxon>Bacteria</taxon>
        <taxon>Bacillati</taxon>
        <taxon>Actinomycetota</taxon>
        <taxon>Actinomycetes</taxon>
        <taxon>Jiangellales</taxon>
        <taxon>Jiangellaceae</taxon>
        <taxon>Jiangella</taxon>
    </lineage>
</organism>
<feature type="region of interest" description="Disordered" evidence="1">
    <location>
        <begin position="65"/>
        <end position="110"/>
    </location>
</feature>
<comment type="caution">
    <text evidence="2">The sequence shown here is derived from an EMBL/GenBank/DDBJ whole genome shotgun (WGS) entry which is preliminary data.</text>
</comment>
<reference evidence="2 3" key="1">
    <citation type="submission" date="2018-01" db="EMBL/GenBank/DDBJ databases">
        <title>Draft genome sequence of Jiangella sp. GTF31.</title>
        <authorList>
            <person name="Sahin N."/>
            <person name="Ay H."/>
            <person name="Saygin H."/>
        </authorList>
    </citation>
    <scope>NUCLEOTIDE SEQUENCE [LARGE SCALE GENOMIC DNA]</scope>
    <source>
        <strain evidence="2 3">GTF31</strain>
    </source>
</reference>